<keyword evidence="4" id="KW-1185">Reference proteome</keyword>
<dbReference type="GO" id="GO:0005634">
    <property type="term" value="C:nucleus"/>
    <property type="evidence" value="ECO:0007669"/>
    <property type="project" value="TreeGrafter"/>
</dbReference>
<dbReference type="PANTHER" id="PTHR11736">
    <property type="entry name" value="MELANOMA-ASSOCIATED ANTIGEN MAGE ANTIGEN"/>
    <property type="match status" value="1"/>
</dbReference>
<dbReference type="Pfam" id="PF01454">
    <property type="entry name" value="MAGE"/>
    <property type="match status" value="1"/>
</dbReference>
<organism evidence="3 4">
    <name type="scientific">Psylliodes chrysocephalus</name>
    <dbReference type="NCBI Taxonomy" id="3402493"/>
    <lineage>
        <taxon>Eukaryota</taxon>
        <taxon>Metazoa</taxon>
        <taxon>Ecdysozoa</taxon>
        <taxon>Arthropoda</taxon>
        <taxon>Hexapoda</taxon>
        <taxon>Insecta</taxon>
        <taxon>Pterygota</taxon>
        <taxon>Neoptera</taxon>
        <taxon>Endopterygota</taxon>
        <taxon>Coleoptera</taxon>
        <taxon>Polyphaga</taxon>
        <taxon>Cucujiformia</taxon>
        <taxon>Chrysomeloidea</taxon>
        <taxon>Chrysomelidae</taxon>
        <taxon>Galerucinae</taxon>
        <taxon>Alticini</taxon>
        <taxon>Psylliodes</taxon>
    </lineage>
</organism>
<reference evidence="3" key="1">
    <citation type="submission" date="2022-01" db="EMBL/GenBank/DDBJ databases">
        <authorList>
            <person name="King R."/>
        </authorList>
    </citation>
    <scope>NUCLEOTIDE SEQUENCE</scope>
</reference>
<proteinExistence type="predicted"/>
<feature type="region of interest" description="Disordered" evidence="1">
    <location>
        <begin position="1"/>
        <end position="20"/>
    </location>
</feature>
<evidence type="ECO:0000313" key="4">
    <source>
        <dbReference type="Proteomes" id="UP001153636"/>
    </source>
</evidence>
<sequence>MPRKSQTSSQSQRLTQTQSQRVSQEYEAHVNIQDQVNDLVRYFVNRAGEHVSFKRAELKKNVLPKCGQNFQDILNQAVTVLQQVYGYKVIVVDPKQNSTKSYIISNALPYIPDPTETLIHDEYPEDVNKILTLLILSHIYMSDNAVSDHSLYSFLNSFGIGVERRHEVFGNVMDFITGTLKNKKYINMETDQLSKKVSFSWGVRAEKEISKHDILKFVCKMYKSTMPSSWIAQYKAANEQNLCNQQNANDVEQPTQNAQA</sequence>
<dbReference type="InterPro" id="IPR002190">
    <property type="entry name" value="MHD_dom"/>
</dbReference>
<dbReference type="Gene3D" id="1.10.10.1200">
    <property type="entry name" value="MAGE homology domain, winged helix WH1 motif"/>
    <property type="match status" value="1"/>
</dbReference>
<accession>A0A9P0G8P4</accession>
<evidence type="ECO:0000256" key="1">
    <source>
        <dbReference type="SAM" id="MobiDB-lite"/>
    </source>
</evidence>
<dbReference type="FunFam" id="1.10.10.1210:FF:000001">
    <property type="entry name" value="melanoma-associated antigen D1"/>
    <property type="match status" value="1"/>
</dbReference>
<feature type="domain" description="MAGE" evidence="2">
    <location>
        <begin position="32"/>
        <end position="237"/>
    </location>
</feature>
<dbReference type="PANTHER" id="PTHR11736:SF14">
    <property type="entry name" value="NSE3 HOMOLOG, SMC5-SMC6 COMPLEX COMPONENT"/>
    <property type="match status" value="1"/>
</dbReference>
<evidence type="ECO:0000313" key="3">
    <source>
        <dbReference type="EMBL" id="CAH1106279.1"/>
    </source>
</evidence>
<name>A0A9P0G8P4_9CUCU</name>
<protein>
    <recommendedName>
        <fullName evidence="2">MAGE domain-containing protein</fullName>
    </recommendedName>
</protein>
<dbReference type="InterPro" id="IPR037445">
    <property type="entry name" value="MAGE"/>
</dbReference>
<dbReference type="Gene3D" id="1.10.10.1210">
    <property type="entry name" value="MAGE homology domain, winged helix WH2 motif"/>
    <property type="match status" value="1"/>
</dbReference>
<gene>
    <name evidence="3" type="ORF">PSYICH_LOCUS6943</name>
</gene>
<evidence type="ECO:0000259" key="2">
    <source>
        <dbReference type="PROSITE" id="PS50838"/>
    </source>
</evidence>
<dbReference type="InterPro" id="IPR041899">
    <property type="entry name" value="MAGE_WH2"/>
</dbReference>
<dbReference type="InterPro" id="IPR041898">
    <property type="entry name" value="MAGE_WH1"/>
</dbReference>
<dbReference type="SMART" id="SM01373">
    <property type="entry name" value="MAGE"/>
    <property type="match status" value="1"/>
</dbReference>
<dbReference type="EMBL" id="OV651814">
    <property type="protein sequence ID" value="CAH1106279.1"/>
    <property type="molecule type" value="Genomic_DNA"/>
</dbReference>
<dbReference type="OrthoDB" id="205198at2759"/>
<dbReference type="Proteomes" id="UP001153636">
    <property type="component" value="Chromosome 2"/>
</dbReference>
<dbReference type="PROSITE" id="PS50838">
    <property type="entry name" value="MAGE"/>
    <property type="match status" value="1"/>
</dbReference>
<dbReference type="AlphaFoldDB" id="A0A9P0G8P4"/>